<dbReference type="CDD" id="cd07035">
    <property type="entry name" value="TPP_PYR_POX_like"/>
    <property type="match status" value="1"/>
</dbReference>
<dbReference type="InterPro" id="IPR029061">
    <property type="entry name" value="THDP-binding"/>
</dbReference>
<dbReference type="PANTHER" id="PTHR42818">
    <property type="entry name" value="SULFOPYRUVATE DECARBOXYLASE SUBUNIT ALPHA"/>
    <property type="match status" value="1"/>
</dbReference>
<dbReference type="InterPro" id="IPR051818">
    <property type="entry name" value="TPP_dependent_decarboxylase"/>
</dbReference>
<dbReference type="SUPFAM" id="SSF52518">
    <property type="entry name" value="Thiamin diphosphate-binding fold (THDP-binding)"/>
    <property type="match status" value="1"/>
</dbReference>
<accession>A0A382ZIK4</accession>
<dbReference type="GO" id="GO:0030976">
    <property type="term" value="F:thiamine pyrophosphate binding"/>
    <property type="evidence" value="ECO:0007669"/>
    <property type="project" value="InterPro"/>
</dbReference>
<protein>
    <submittedName>
        <fullName evidence="3">Uncharacterized protein</fullName>
    </submittedName>
</protein>
<sequence length="155" mass="16740">MRISKAIISNLKEGGADFFLSVPCKLLANMISILENDKDVYYSAIPREEEGMGICAGAYLGNKLPCIMMQNTGIGNSVNSIVSLLQLYQMPVVFLISYRGTPGEPVGAQGGMASVTEEILDTLRIPMLHCSVEKDLEKISTFTNHATVIEGPVAI</sequence>
<evidence type="ECO:0000256" key="2">
    <source>
        <dbReference type="ARBA" id="ARBA00023239"/>
    </source>
</evidence>
<dbReference type="GO" id="GO:0050545">
    <property type="term" value="F:sulfopyruvate decarboxylase activity"/>
    <property type="evidence" value="ECO:0007669"/>
    <property type="project" value="InterPro"/>
</dbReference>
<dbReference type="AlphaFoldDB" id="A0A382ZIK4"/>
<dbReference type="Gene3D" id="3.40.50.970">
    <property type="match status" value="1"/>
</dbReference>
<dbReference type="NCBIfam" id="TIGR03845">
    <property type="entry name" value="sulfopyru_alph"/>
    <property type="match status" value="1"/>
</dbReference>
<keyword evidence="1" id="KW-0210">Decarboxylase</keyword>
<name>A0A382ZIK4_9ZZZZ</name>
<feature type="non-terminal residue" evidence="3">
    <location>
        <position position="155"/>
    </location>
</feature>
<organism evidence="3">
    <name type="scientific">marine metagenome</name>
    <dbReference type="NCBI Taxonomy" id="408172"/>
    <lineage>
        <taxon>unclassified sequences</taxon>
        <taxon>metagenomes</taxon>
        <taxon>ecological metagenomes</taxon>
    </lineage>
</organism>
<dbReference type="PANTHER" id="PTHR42818:SF1">
    <property type="entry name" value="SULFOPYRUVATE DECARBOXYLASE"/>
    <property type="match status" value="1"/>
</dbReference>
<evidence type="ECO:0000313" key="3">
    <source>
        <dbReference type="EMBL" id="SVD95302.1"/>
    </source>
</evidence>
<evidence type="ECO:0000256" key="1">
    <source>
        <dbReference type="ARBA" id="ARBA00022793"/>
    </source>
</evidence>
<keyword evidence="2" id="KW-0456">Lyase</keyword>
<gene>
    <name evidence="3" type="ORF">METZ01_LOCUS448156</name>
</gene>
<dbReference type="InterPro" id="IPR022502">
    <property type="entry name" value="Sulfopyruvate_deCO2ase_alpha"/>
</dbReference>
<dbReference type="EMBL" id="UINC01184203">
    <property type="protein sequence ID" value="SVD95302.1"/>
    <property type="molecule type" value="Genomic_DNA"/>
</dbReference>
<proteinExistence type="predicted"/>
<reference evidence="3" key="1">
    <citation type="submission" date="2018-05" db="EMBL/GenBank/DDBJ databases">
        <authorList>
            <person name="Lanie J.A."/>
            <person name="Ng W.-L."/>
            <person name="Kazmierczak K.M."/>
            <person name="Andrzejewski T.M."/>
            <person name="Davidsen T.M."/>
            <person name="Wayne K.J."/>
            <person name="Tettelin H."/>
            <person name="Glass J.I."/>
            <person name="Rusch D."/>
            <person name="Podicherti R."/>
            <person name="Tsui H.-C.T."/>
            <person name="Winkler M.E."/>
        </authorList>
    </citation>
    <scope>NUCLEOTIDE SEQUENCE</scope>
</reference>